<keyword evidence="1" id="KW-0805">Transcription regulation</keyword>
<dbReference type="InterPro" id="IPR000843">
    <property type="entry name" value="HTH_LacI"/>
</dbReference>
<dbReference type="InterPro" id="IPR010982">
    <property type="entry name" value="Lambda_DNA-bd_dom_sf"/>
</dbReference>
<dbReference type="AlphaFoldDB" id="A0A974NW29"/>
<dbReference type="RefSeq" id="WP_202094808.1">
    <property type="nucleotide sequence ID" value="NZ_CP061035.1"/>
</dbReference>
<gene>
    <name evidence="5" type="ORF">H5J25_03720</name>
</gene>
<dbReference type="SMART" id="SM00354">
    <property type="entry name" value="HTH_LACI"/>
    <property type="match status" value="1"/>
</dbReference>
<feature type="domain" description="HTH lacI-type" evidence="4">
    <location>
        <begin position="5"/>
        <end position="59"/>
    </location>
</feature>
<evidence type="ECO:0000256" key="1">
    <source>
        <dbReference type="ARBA" id="ARBA00023015"/>
    </source>
</evidence>
<dbReference type="GO" id="GO:0003700">
    <property type="term" value="F:DNA-binding transcription factor activity"/>
    <property type="evidence" value="ECO:0007669"/>
    <property type="project" value="TreeGrafter"/>
</dbReference>
<dbReference type="PROSITE" id="PS50932">
    <property type="entry name" value="HTH_LACI_2"/>
    <property type="match status" value="1"/>
</dbReference>
<sequence length="342" mass="36697">MQRKPTSFDIAQMAGVSQSTVSRALRGSSTVSVGTRQRIEAVARQLNYTVDRVASNLRSGRTRTLAVLLFQDPSPDESGVNPFFLAMLGSMMRACAEHEHDLLLSFQQMRSDWHTEYENSHRADGLILLGYGDYADYSAKVEQLVAQQTHFVRWGSVQPSDPGLTVGCDNRGGAAAATRHLLESGCRRIAFLGDATDHYPEFRDRHRGYVDALAAAGLTPDPDLCVTALSSGEDGARAARTLLARGAAFDGVVAASDLIALAAMSVFDAAGLRVPDDVKLVGFDDIPAASLANPPLTTVAQDAGAAGRALVETLLDRIAARAVSSRMLPTRLIVRRSTEGRQ</sequence>
<dbReference type="Pfam" id="PF13377">
    <property type="entry name" value="Peripla_BP_3"/>
    <property type="match status" value="1"/>
</dbReference>
<evidence type="ECO:0000259" key="4">
    <source>
        <dbReference type="PROSITE" id="PS50932"/>
    </source>
</evidence>
<evidence type="ECO:0000256" key="3">
    <source>
        <dbReference type="ARBA" id="ARBA00023163"/>
    </source>
</evidence>
<evidence type="ECO:0000256" key="2">
    <source>
        <dbReference type="ARBA" id="ARBA00023125"/>
    </source>
</evidence>
<evidence type="ECO:0000313" key="5">
    <source>
        <dbReference type="EMBL" id="QQV77873.1"/>
    </source>
</evidence>
<proteinExistence type="predicted"/>
<dbReference type="InterPro" id="IPR046335">
    <property type="entry name" value="LacI/GalR-like_sensor"/>
</dbReference>
<dbReference type="InterPro" id="IPR028082">
    <property type="entry name" value="Peripla_BP_I"/>
</dbReference>
<dbReference type="SUPFAM" id="SSF47413">
    <property type="entry name" value="lambda repressor-like DNA-binding domains"/>
    <property type="match status" value="1"/>
</dbReference>
<name>A0A974NW29_9SPHN</name>
<dbReference type="PANTHER" id="PTHR30146">
    <property type="entry name" value="LACI-RELATED TRANSCRIPTIONAL REPRESSOR"/>
    <property type="match status" value="1"/>
</dbReference>
<keyword evidence="6" id="KW-1185">Reference proteome</keyword>
<keyword evidence="2 5" id="KW-0238">DNA-binding</keyword>
<reference evidence="6" key="1">
    <citation type="submission" date="2020-09" db="EMBL/GenBank/DDBJ databases">
        <title>Sphingomonas sp., a new species isolated from pork steak.</title>
        <authorList>
            <person name="Heidler von Heilborn D."/>
        </authorList>
    </citation>
    <scope>NUCLEOTIDE SEQUENCE [LARGE SCALE GENOMIC DNA]</scope>
</reference>
<organism evidence="5 6">
    <name type="scientific">Sphingomonas aliaeris</name>
    <dbReference type="NCBI Taxonomy" id="2759526"/>
    <lineage>
        <taxon>Bacteria</taxon>
        <taxon>Pseudomonadati</taxon>
        <taxon>Pseudomonadota</taxon>
        <taxon>Alphaproteobacteria</taxon>
        <taxon>Sphingomonadales</taxon>
        <taxon>Sphingomonadaceae</taxon>
        <taxon>Sphingomonas</taxon>
    </lineage>
</organism>
<dbReference type="Pfam" id="PF00356">
    <property type="entry name" value="LacI"/>
    <property type="match status" value="1"/>
</dbReference>
<protein>
    <submittedName>
        <fullName evidence="5">LacI family DNA-binding transcriptional regulator</fullName>
    </submittedName>
</protein>
<dbReference type="SUPFAM" id="SSF53822">
    <property type="entry name" value="Periplasmic binding protein-like I"/>
    <property type="match status" value="1"/>
</dbReference>
<dbReference type="GO" id="GO:0000976">
    <property type="term" value="F:transcription cis-regulatory region binding"/>
    <property type="evidence" value="ECO:0007669"/>
    <property type="project" value="TreeGrafter"/>
</dbReference>
<dbReference type="PANTHER" id="PTHR30146:SF120">
    <property type="entry name" value="ALANINE RACEMASE"/>
    <property type="match status" value="1"/>
</dbReference>
<dbReference type="Gene3D" id="1.10.260.40">
    <property type="entry name" value="lambda repressor-like DNA-binding domains"/>
    <property type="match status" value="1"/>
</dbReference>
<dbReference type="CDD" id="cd06295">
    <property type="entry name" value="PBP1_CelR"/>
    <property type="match status" value="1"/>
</dbReference>
<evidence type="ECO:0000313" key="6">
    <source>
        <dbReference type="Proteomes" id="UP000595894"/>
    </source>
</evidence>
<accession>A0A974NW29</accession>
<dbReference type="Gene3D" id="3.40.50.2300">
    <property type="match status" value="2"/>
</dbReference>
<keyword evidence="3" id="KW-0804">Transcription</keyword>
<dbReference type="KEGG" id="sari:H5J25_03720"/>
<dbReference type="Proteomes" id="UP000595894">
    <property type="component" value="Chromosome"/>
</dbReference>
<dbReference type="CDD" id="cd01392">
    <property type="entry name" value="HTH_LacI"/>
    <property type="match status" value="1"/>
</dbReference>
<dbReference type="EMBL" id="CP061035">
    <property type="protein sequence ID" value="QQV77873.1"/>
    <property type="molecule type" value="Genomic_DNA"/>
</dbReference>